<accession>A0A177EBD8</accession>
<dbReference type="EMBL" id="LTDL01000042">
    <property type="protein sequence ID" value="OAG29046.1"/>
    <property type="molecule type" value="Genomic_DNA"/>
</dbReference>
<gene>
    <name evidence="1" type="ORF">NEDG_01185</name>
</gene>
<reference evidence="1 2" key="1">
    <citation type="submission" date="2016-02" db="EMBL/GenBank/DDBJ databases">
        <title>Discovery of a natural microsporidian pathogen with a broad tissue tropism in Caenorhabditis elegans.</title>
        <authorList>
            <person name="Luallen R.J."/>
            <person name="Reinke A.W."/>
            <person name="Tong L."/>
            <person name="Botts M.R."/>
            <person name="Felix M.-A."/>
            <person name="Troemel E.R."/>
        </authorList>
    </citation>
    <scope>NUCLEOTIDE SEQUENCE [LARGE SCALE GENOMIC DNA]</scope>
    <source>
        <strain evidence="1 2">JUm2807</strain>
    </source>
</reference>
<dbReference type="VEuPathDB" id="MicrosporidiaDB:NEDG_01185"/>
<protein>
    <submittedName>
        <fullName evidence="1">Uncharacterized protein</fullName>
    </submittedName>
</protein>
<dbReference type="GeneID" id="93647535"/>
<organism evidence="1 2">
    <name type="scientific">Nematocida displodere</name>
    <dbReference type="NCBI Taxonomy" id="1805483"/>
    <lineage>
        <taxon>Eukaryota</taxon>
        <taxon>Fungi</taxon>
        <taxon>Fungi incertae sedis</taxon>
        <taxon>Microsporidia</taxon>
        <taxon>Nematocida</taxon>
    </lineage>
</organism>
<dbReference type="RefSeq" id="XP_067543791.1">
    <property type="nucleotide sequence ID" value="XM_067688603.1"/>
</dbReference>
<dbReference type="AlphaFoldDB" id="A0A177EBD8"/>
<name>A0A177EBD8_9MICR</name>
<evidence type="ECO:0000313" key="1">
    <source>
        <dbReference type="EMBL" id="OAG29046.1"/>
    </source>
</evidence>
<sequence length="289" mass="32522">MARVLGYDTFYMKEKMPEIQEPFILNNNSLKLSIPNTTITNYPRLFAKAKAKKVSTISVSKTAGIVGKPGNNSAELTIMLHCMSPYSNFKALHLFGLDLSLAIRAHALRPIEACPHIFVLFMTETCNRQSILLDPFLALFPNLTHLKIDRCFLSVNIQAMSVVQHPISILELHYSPNEQFTRCLFTHVMPSTLQTLILNSTHISLTSWVPDNFPYIRTLALTNEPAGIEFDVNTWKEKTNGLLSILVAKNNLNSPDIITIPIYQEPIHLFLDPDHTSESASAKQGGSWW</sequence>
<evidence type="ECO:0000313" key="2">
    <source>
        <dbReference type="Proteomes" id="UP000185944"/>
    </source>
</evidence>
<dbReference type="SUPFAM" id="SSF52047">
    <property type="entry name" value="RNI-like"/>
    <property type="match status" value="1"/>
</dbReference>
<dbReference type="Proteomes" id="UP000185944">
    <property type="component" value="Unassembled WGS sequence"/>
</dbReference>
<proteinExistence type="predicted"/>
<keyword evidence="2" id="KW-1185">Reference proteome</keyword>
<comment type="caution">
    <text evidence="1">The sequence shown here is derived from an EMBL/GenBank/DDBJ whole genome shotgun (WGS) entry which is preliminary data.</text>
</comment>